<gene>
    <name evidence="3" type="ORF">BGZ96_001916</name>
</gene>
<evidence type="ECO:0000256" key="2">
    <source>
        <dbReference type="SAM" id="Phobius"/>
    </source>
</evidence>
<protein>
    <submittedName>
        <fullName evidence="3">Uncharacterized protein</fullName>
    </submittedName>
</protein>
<feature type="region of interest" description="Disordered" evidence="1">
    <location>
        <begin position="380"/>
        <end position="405"/>
    </location>
</feature>
<organism evidence="3 4">
    <name type="scientific">Linnemannia gamsii</name>
    <dbReference type="NCBI Taxonomy" id="64522"/>
    <lineage>
        <taxon>Eukaryota</taxon>
        <taxon>Fungi</taxon>
        <taxon>Fungi incertae sedis</taxon>
        <taxon>Mucoromycota</taxon>
        <taxon>Mortierellomycotina</taxon>
        <taxon>Mortierellomycetes</taxon>
        <taxon>Mortierellales</taxon>
        <taxon>Mortierellaceae</taxon>
        <taxon>Linnemannia</taxon>
    </lineage>
</organism>
<comment type="caution">
    <text evidence="3">The sequence shown here is derived from an EMBL/GenBank/DDBJ whole genome shotgun (WGS) entry which is preliminary data.</text>
</comment>
<keyword evidence="2" id="KW-0812">Transmembrane</keyword>
<dbReference type="Proteomes" id="UP001194696">
    <property type="component" value="Unassembled WGS sequence"/>
</dbReference>
<keyword evidence="4" id="KW-1185">Reference proteome</keyword>
<feature type="compositionally biased region" description="Low complexity" evidence="1">
    <location>
        <begin position="123"/>
        <end position="138"/>
    </location>
</feature>
<evidence type="ECO:0000313" key="3">
    <source>
        <dbReference type="EMBL" id="KAG0294004.1"/>
    </source>
</evidence>
<feature type="compositionally biased region" description="Basic residues" evidence="1">
    <location>
        <begin position="389"/>
        <end position="405"/>
    </location>
</feature>
<evidence type="ECO:0000256" key="1">
    <source>
        <dbReference type="SAM" id="MobiDB-lite"/>
    </source>
</evidence>
<keyword evidence="2" id="KW-1133">Transmembrane helix</keyword>
<feature type="region of interest" description="Disordered" evidence="1">
    <location>
        <begin position="117"/>
        <end position="138"/>
    </location>
</feature>
<feature type="compositionally biased region" description="Low complexity" evidence="1">
    <location>
        <begin position="263"/>
        <end position="290"/>
    </location>
</feature>
<feature type="transmembrane region" description="Helical" evidence="2">
    <location>
        <begin position="45"/>
        <end position="63"/>
    </location>
</feature>
<name>A0ABQ7KAG1_9FUNG</name>
<keyword evidence="2" id="KW-0472">Membrane</keyword>
<sequence>MEDFYTTARRLYTTLSTSLLTTIESHPLLLMTLQYATAASRAATIYLLSVIWTLAQSFIWMVTAEGLDWIQSREFGPLILEWDSFLFGAVFLTVDIHPDSLEFHHAKNASCVWSSSEGKQHSRSSSRSSSLNNGGASGRRVTFFDEQVMVLGRSGAVGGQQQQQRGITPILINNNSCNSYSYIQDPHGAPIMTESPTRSTFAISSPSAAPYCPSLSQEAEYLQRNYGYSYSNNYQYQYQYTDSPSSSRSNSCRSSICSVSSSESIESSSSSDSAVKPTASSTKSHSSSSSRLAALFHHTPRHTSTVSHSPPTSSASSINSSNAQPSISGTTKSKNLVHRIMHPQKHKREVELQHQIELQQQQQQQPYYIPEFLDAMMENEYQPSEHTRKSLKQRLGLNKKKSQSF</sequence>
<evidence type="ECO:0000313" key="4">
    <source>
        <dbReference type="Proteomes" id="UP001194696"/>
    </source>
</evidence>
<proteinExistence type="predicted"/>
<feature type="compositionally biased region" description="Low complexity" evidence="1">
    <location>
        <begin position="302"/>
        <end position="328"/>
    </location>
</feature>
<accession>A0ABQ7KAG1</accession>
<reference evidence="3 4" key="1">
    <citation type="journal article" date="2020" name="Fungal Divers.">
        <title>Resolving the Mortierellaceae phylogeny through synthesis of multi-gene phylogenetics and phylogenomics.</title>
        <authorList>
            <person name="Vandepol N."/>
            <person name="Liber J."/>
            <person name="Desiro A."/>
            <person name="Na H."/>
            <person name="Kennedy M."/>
            <person name="Barry K."/>
            <person name="Grigoriev I.V."/>
            <person name="Miller A.N."/>
            <person name="O'Donnell K."/>
            <person name="Stajich J.E."/>
            <person name="Bonito G."/>
        </authorList>
    </citation>
    <scope>NUCLEOTIDE SEQUENCE [LARGE SCALE GENOMIC DNA]</scope>
    <source>
        <strain evidence="3 4">AD045</strain>
    </source>
</reference>
<dbReference type="EMBL" id="JAAAIM010000134">
    <property type="protein sequence ID" value="KAG0294004.1"/>
    <property type="molecule type" value="Genomic_DNA"/>
</dbReference>
<feature type="region of interest" description="Disordered" evidence="1">
    <location>
        <begin position="263"/>
        <end position="335"/>
    </location>
</feature>